<organism evidence="20">
    <name type="scientific">Nephrops norvegicus</name>
    <name type="common">Norway lobster</name>
    <dbReference type="NCBI Taxonomy" id="6829"/>
    <lineage>
        <taxon>Eukaryota</taxon>
        <taxon>Metazoa</taxon>
        <taxon>Ecdysozoa</taxon>
        <taxon>Arthropoda</taxon>
        <taxon>Crustacea</taxon>
        <taxon>Multicrustacea</taxon>
        <taxon>Malacostraca</taxon>
        <taxon>Eumalacostraca</taxon>
        <taxon>Eucarida</taxon>
        <taxon>Decapoda</taxon>
        <taxon>Pleocyemata</taxon>
        <taxon>Astacidea</taxon>
        <taxon>Nephropoidea</taxon>
        <taxon>Nephropidae</taxon>
        <taxon>Nephrops</taxon>
    </lineage>
</organism>
<feature type="transmembrane region" description="Helical" evidence="18">
    <location>
        <begin position="7"/>
        <end position="24"/>
    </location>
</feature>
<comment type="subcellular location">
    <subcellularLocation>
        <location evidence="2 18">Mitochondrion inner membrane</location>
        <topology evidence="2 18">Multi-pass membrane protein</topology>
    </subcellularLocation>
</comment>
<dbReference type="PRINTS" id="PR01436">
    <property type="entry name" value="NADHDHGNASE2"/>
</dbReference>
<evidence type="ECO:0000256" key="9">
    <source>
        <dbReference type="ARBA" id="ARBA00022792"/>
    </source>
</evidence>
<sequence length="333" mass="37310">MLISPSQLMFISSLISGTILSISATSWFGAWAGLELNLLSFIPLIISKNNQYSSESALKYFLIQALGSAIIIFSASLMLISPNLAPLCLALALFLKLGASPFHFWFPQVMEGMNWIQSIVLMTIQKIAPMLLLSYLTHSYLVTSLMFNVIILSAMVGAVGGINQTMLRKIMAFSSINHMAWMLSAILISESMWTMYFAFYSLMSSSVALIFHFQQIFHFSQITSNNASPLLNKILMLLSLLSLGGLPPFTGFFPKWILIQEMISSHFFIPLLVLLLSTLISLYYYLRISISALVLFSPKSKWSSPQRSPSLFTPFMTFINLFGLFIPSVFIMF</sequence>
<evidence type="ECO:0000256" key="14">
    <source>
        <dbReference type="ARBA" id="ARBA00023075"/>
    </source>
</evidence>
<keyword evidence="8 18" id="KW-0812">Transmembrane</keyword>
<keyword evidence="11 18" id="KW-0249">Electron transport</keyword>
<comment type="function">
    <text evidence="1">Core subunit of the mitochondrial membrane respiratory chain NADH dehydrogenase (Complex I) that is believed to belong to the minimal assembly required for catalysis. Complex I functions in the transfer of electrons from NADH to the respiratory chain. The immediate electron acceptor for the enzyme is believed to be ubiquinone.</text>
</comment>
<evidence type="ECO:0000256" key="15">
    <source>
        <dbReference type="ARBA" id="ARBA00023128"/>
    </source>
</evidence>
<keyword evidence="14 18" id="KW-0830">Ubiquinone</keyword>
<comment type="catalytic activity">
    <reaction evidence="17 18">
        <text>a ubiquinone + NADH + 5 H(+)(in) = a ubiquinol + NAD(+) + 4 H(+)(out)</text>
        <dbReference type="Rhea" id="RHEA:29091"/>
        <dbReference type="Rhea" id="RHEA-COMP:9565"/>
        <dbReference type="Rhea" id="RHEA-COMP:9566"/>
        <dbReference type="ChEBI" id="CHEBI:15378"/>
        <dbReference type="ChEBI" id="CHEBI:16389"/>
        <dbReference type="ChEBI" id="CHEBI:17976"/>
        <dbReference type="ChEBI" id="CHEBI:57540"/>
        <dbReference type="ChEBI" id="CHEBI:57945"/>
        <dbReference type="EC" id="7.1.1.2"/>
    </reaction>
</comment>
<evidence type="ECO:0000256" key="1">
    <source>
        <dbReference type="ARBA" id="ARBA00003257"/>
    </source>
</evidence>
<evidence type="ECO:0000256" key="3">
    <source>
        <dbReference type="ARBA" id="ARBA00007012"/>
    </source>
</evidence>
<comment type="function">
    <text evidence="18">Core subunit of the mitochondrial membrane respiratory chain NADH dehydrogenase (Complex I) which catalyzes electron transfer from NADH through the respiratory chain, using ubiquinone as an electron acceptor. Essential for the catalytic activity and assembly of complex I.</text>
</comment>
<dbReference type="Pfam" id="PF00361">
    <property type="entry name" value="Proton_antipo_M"/>
    <property type="match status" value="2"/>
</dbReference>
<feature type="transmembrane region" description="Helical" evidence="18">
    <location>
        <begin position="234"/>
        <end position="253"/>
    </location>
</feature>
<evidence type="ECO:0000256" key="7">
    <source>
        <dbReference type="ARBA" id="ARBA00022660"/>
    </source>
</evidence>
<feature type="transmembrane region" description="Helical" evidence="18">
    <location>
        <begin position="265"/>
        <end position="286"/>
    </location>
</feature>
<dbReference type="AlphaFoldDB" id="A0A0A8WEE7"/>
<evidence type="ECO:0000256" key="2">
    <source>
        <dbReference type="ARBA" id="ARBA00004448"/>
    </source>
</evidence>
<dbReference type="GO" id="GO:0006120">
    <property type="term" value="P:mitochondrial electron transport, NADH to ubiquinone"/>
    <property type="evidence" value="ECO:0007669"/>
    <property type="project" value="InterPro"/>
</dbReference>
<evidence type="ECO:0000313" key="20">
    <source>
        <dbReference type="EMBL" id="CEK40207.1"/>
    </source>
</evidence>
<reference evidence="20" key="2">
    <citation type="submission" date="2014-12" db="EMBL/GenBank/DDBJ databases">
        <title>Complete mitochondrial genome of Nephrops norvegicus.</title>
        <authorList>
            <person name="Gan H.M."/>
            <person name="Tan M.H."/>
            <person name="Austin C.M."/>
        </authorList>
    </citation>
    <scope>NUCLEOTIDE SEQUENCE</scope>
</reference>
<dbReference type="PANTHER" id="PTHR46552:SF1">
    <property type="entry name" value="NADH-UBIQUINONE OXIDOREDUCTASE CHAIN 2"/>
    <property type="match status" value="1"/>
</dbReference>
<keyword evidence="12 18" id="KW-1133">Transmembrane helix</keyword>
<geneLocation type="mitochondrion" evidence="20"/>
<comment type="similarity">
    <text evidence="3 18">Belongs to the complex I subunit 2 family.</text>
</comment>
<evidence type="ECO:0000256" key="16">
    <source>
        <dbReference type="ARBA" id="ARBA00023136"/>
    </source>
</evidence>
<protein>
    <recommendedName>
        <fullName evidence="5 18">NADH-ubiquinone oxidoreductase chain 2</fullName>
        <ecNumber evidence="4 18">7.1.1.2</ecNumber>
    </recommendedName>
</protein>
<name>A0A0A8WEE7_NEPNO</name>
<evidence type="ECO:0000256" key="5">
    <source>
        <dbReference type="ARBA" id="ARBA00021008"/>
    </source>
</evidence>
<keyword evidence="15 18" id="KW-0496">Mitochondrion</keyword>
<evidence type="ECO:0000256" key="10">
    <source>
        <dbReference type="ARBA" id="ARBA00022967"/>
    </source>
</evidence>
<evidence type="ECO:0000256" key="17">
    <source>
        <dbReference type="ARBA" id="ARBA00049551"/>
    </source>
</evidence>
<dbReference type="EMBL" id="LN681403">
    <property type="protein sequence ID" value="CEK40207.1"/>
    <property type="molecule type" value="Genomic_DNA"/>
</dbReference>
<evidence type="ECO:0000256" key="8">
    <source>
        <dbReference type="ARBA" id="ARBA00022692"/>
    </source>
</evidence>
<keyword evidence="16 18" id="KW-0472">Membrane</keyword>
<feature type="domain" description="NADH:quinone oxidoreductase/Mrp antiporter transmembrane" evidence="19">
    <location>
        <begin position="84"/>
        <end position="280"/>
    </location>
</feature>
<feature type="domain" description="NADH:quinone oxidoreductase/Mrp antiporter transmembrane" evidence="19">
    <location>
        <begin position="24"/>
        <end position="79"/>
    </location>
</feature>
<keyword evidence="7 18" id="KW-0679">Respiratory chain</keyword>
<gene>
    <name evidence="20" type="primary">nad2</name>
</gene>
<keyword evidence="6" id="KW-0813">Transport</keyword>
<keyword evidence="10 18" id="KW-1278">Translocase</keyword>
<reference evidence="20" key="1">
    <citation type="submission" date="2014-11" db="EMBL/GenBank/DDBJ databases">
        <authorList>
            <person name="Gan H."/>
        </authorList>
    </citation>
    <scope>NUCLEOTIDE SEQUENCE</scope>
</reference>
<evidence type="ECO:0000256" key="11">
    <source>
        <dbReference type="ARBA" id="ARBA00022982"/>
    </source>
</evidence>
<dbReference type="PANTHER" id="PTHR46552">
    <property type="entry name" value="NADH-UBIQUINONE OXIDOREDUCTASE CHAIN 2"/>
    <property type="match status" value="1"/>
</dbReference>
<feature type="transmembrane region" description="Helical" evidence="18">
    <location>
        <begin position="84"/>
        <end position="106"/>
    </location>
</feature>
<evidence type="ECO:0000256" key="4">
    <source>
        <dbReference type="ARBA" id="ARBA00012944"/>
    </source>
</evidence>
<feature type="transmembrane region" description="Helical" evidence="18">
    <location>
        <begin position="194"/>
        <end position="213"/>
    </location>
</feature>
<feature type="transmembrane region" description="Helical" evidence="18">
    <location>
        <begin position="142"/>
        <end position="163"/>
    </location>
</feature>
<keyword evidence="13 18" id="KW-0520">NAD</keyword>
<dbReference type="GO" id="GO:0008137">
    <property type="term" value="F:NADH dehydrogenase (ubiquinone) activity"/>
    <property type="evidence" value="ECO:0007669"/>
    <property type="project" value="UniProtKB-EC"/>
</dbReference>
<evidence type="ECO:0000256" key="13">
    <source>
        <dbReference type="ARBA" id="ARBA00023027"/>
    </source>
</evidence>
<feature type="transmembrane region" description="Helical" evidence="18">
    <location>
        <begin position="311"/>
        <end position="332"/>
    </location>
</feature>
<feature type="transmembrane region" description="Helical" evidence="18">
    <location>
        <begin position="58"/>
        <end position="78"/>
    </location>
</feature>
<evidence type="ECO:0000256" key="12">
    <source>
        <dbReference type="ARBA" id="ARBA00022989"/>
    </source>
</evidence>
<dbReference type="InterPro" id="IPR050175">
    <property type="entry name" value="Complex_I_Subunit_2"/>
</dbReference>
<evidence type="ECO:0000256" key="18">
    <source>
        <dbReference type="RuleBase" id="RU003403"/>
    </source>
</evidence>
<dbReference type="InterPro" id="IPR003917">
    <property type="entry name" value="NADH_UbQ_OxRdtase_chain2"/>
</dbReference>
<keyword evidence="9 18" id="KW-0999">Mitochondrion inner membrane</keyword>
<dbReference type="EC" id="7.1.1.2" evidence="4 18"/>
<proteinExistence type="inferred from homology"/>
<evidence type="ECO:0000256" key="6">
    <source>
        <dbReference type="ARBA" id="ARBA00022448"/>
    </source>
</evidence>
<accession>A0A0A8WEE7</accession>
<evidence type="ECO:0000259" key="19">
    <source>
        <dbReference type="Pfam" id="PF00361"/>
    </source>
</evidence>
<dbReference type="GO" id="GO:0005743">
    <property type="term" value="C:mitochondrial inner membrane"/>
    <property type="evidence" value="ECO:0007669"/>
    <property type="project" value="UniProtKB-SubCell"/>
</dbReference>
<dbReference type="InterPro" id="IPR001750">
    <property type="entry name" value="ND/Mrp_TM"/>
</dbReference>